<dbReference type="EMBL" id="LAZR01003238">
    <property type="protein sequence ID" value="KKN20486.1"/>
    <property type="molecule type" value="Genomic_DNA"/>
</dbReference>
<comment type="caution">
    <text evidence="1">The sequence shown here is derived from an EMBL/GenBank/DDBJ whole genome shotgun (WGS) entry which is preliminary data.</text>
</comment>
<accession>A0A0F9R5B6</accession>
<sequence>MEKALQTIIDNKPAKKGKLLNQWKVLLKTKSFTKHSEEVDFS</sequence>
<name>A0A0F9R5B6_9ZZZZ</name>
<organism evidence="1">
    <name type="scientific">marine sediment metagenome</name>
    <dbReference type="NCBI Taxonomy" id="412755"/>
    <lineage>
        <taxon>unclassified sequences</taxon>
        <taxon>metagenomes</taxon>
        <taxon>ecological metagenomes</taxon>
    </lineage>
</organism>
<protein>
    <submittedName>
        <fullName evidence="1">Uncharacterized protein</fullName>
    </submittedName>
</protein>
<gene>
    <name evidence="1" type="ORF">LCGC14_0935150</name>
</gene>
<dbReference type="AlphaFoldDB" id="A0A0F9R5B6"/>
<reference evidence="1" key="1">
    <citation type="journal article" date="2015" name="Nature">
        <title>Complex archaea that bridge the gap between prokaryotes and eukaryotes.</title>
        <authorList>
            <person name="Spang A."/>
            <person name="Saw J.H."/>
            <person name="Jorgensen S.L."/>
            <person name="Zaremba-Niedzwiedzka K."/>
            <person name="Martijn J."/>
            <person name="Lind A.E."/>
            <person name="van Eijk R."/>
            <person name="Schleper C."/>
            <person name="Guy L."/>
            <person name="Ettema T.J."/>
        </authorList>
    </citation>
    <scope>NUCLEOTIDE SEQUENCE</scope>
</reference>
<proteinExistence type="predicted"/>
<evidence type="ECO:0000313" key="1">
    <source>
        <dbReference type="EMBL" id="KKN20486.1"/>
    </source>
</evidence>